<evidence type="ECO:0000256" key="2">
    <source>
        <dbReference type="ARBA" id="ARBA00022729"/>
    </source>
</evidence>
<feature type="compositionally biased region" description="Low complexity" evidence="4">
    <location>
        <begin position="391"/>
        <end position="408"/>
    </location>
</feature>
<dbReference type="HOGENOM" id="CLU_010591_8_1_1"/>
<dbReference type="Proteomes" id="UP000000560">
    <property type="component" value="Chromosome III"/>
</dbReference>
<accession>Q5B304</accession>
<dbReference type="Pfam" id="PF01476">
    <property type="entry name" value="LysM"/>
    <property type="match status" value="4"/>
</dbReference>
<evidence type="ECO:0000313" key="8">
    <source>
        <dbReference type="Proteomes" id="UP000000560"/>
    </source>
</evidence>
<dbReference type="Gene3D" id="3.10.350.10">
    <property type="entry name" value="LysM domain"/>
    <property type="match status" value="6"/>
</dbReference>
<keyword evidence="1" id="KW-0147">Chitin-binding</keyword>
<dbReference type="GO" id="GO:0008061">
    <property type="term" value="F:chitin binding"/>
    <property type="evidence" value="ECO:0007669"/>
    <property type="project" value="UniProtKB-KW"/>
</dbReference>
<dbReference type="PANTHER" id="PTHR34997:SF2">
    <property type="entry name" value="LYSM DOMAIN-CONTAINING PROTEIN-RELATED"/>
    <property type="match status" value="1"/>
</dbReference>
<evidence type="ECO:0000256" key="1">
    <source>
        <dbReference type="ARBA" id="ARBA00022669"/>
    </source>
</evidence>
<dbReference type="KEGG" id="ani:ANIA_05076"/>
<feature type="signal peptide" evidence="5">
    <location>
        <begin position="1"/>
        <end position="18"/>
    </location>
</feature>
<proteinExistence type="predicted"/>
<reference evidence="8" key="2">
    <citation type="journal article" date="2009" name="Fungal Genet. Biol.">
        <title>The 2008 update of the Aspergillus nidulans genome annotation: a community effort.</title>
        <authorList>
            <person name="Wortman J.R."/>
            <person name="Gilsenan J.M."/>
            <person name="Joardar V."/>
            <person name="Deegan J."/>
            <person name="Clutterbuck J."/>
            <person name="Andersen M.R."/>
            <person name="Archer D."/>
            <person name="Bencina M."/>
            <person name="Braus G."/>
            <person name="Coutinho P."/>
            <person name="von Dohren H."/>
            <person name="Doonan J."/>
            <person name="Driessen A.J."/>
            <person name="Durek P."/>
            <person name="Espeso E."/>
            <person name="Fekete E."/>
            <person name="Flipphi M."/>
            <person name="Estrada C.G."/>
            <person name="Geysens S."/>
            <person name="Goldman G."/>
            <person name="de Groot P.W."/>
            <person name="Hansen K."/>
            <person name="Harris S.D."/>
            <person name="Heinekamp T."/>
            <person name="Helmstaedt K."/>
            <person name="Henrissat B."/>
            <person name="Hofmann G."/>
            <person name="Homan T."/>
            <person name="Horio T."/>
            <person name="Horiuchi H."/>
            <person name="James S."/>
            <person name="Jones M."/>
            <person name="Karaffa L."/>
            <person name="Karanyi Z."/>
            <person name="Kato M."/>
            <person name="Keller N."/>
            <person name="Kelly D.E."/>
            <person name="Kiel J.A."/>
            <person name="Kim J.M."/>
            <person name="van der Klei I.J."/>
            <person name="Klis F.M."/>
            <person name="Kovalchuk A."/>
            <person name="Krasevec N."/>
            <person name="Kubicek C.P."/>
            <person name="Liu B."/>
            <person name="Maccabe A."/>
            <person name="Meyer V."/>
            <person name="Mirabito P."/>
            <person name="Miskei M."/>
            <person name="Mos M."/>
            <person name="Mullins J."/>
            <person name="Nelson D.R."/>
            <person name="Nielsen J."/>
            <person name="Oakley B.R."/>
            <person name="Osmani S.A."/>
            <person name="Pakula T."/>
            <person name="Paszewski A."/>
            <person name="Paulsen I."/>
            <person name="Pilsyk S."/>
            <person name="Pocsi I."/>
            <person name="Punt P.J."/>
            <person name="Ram A.F."/>
            <person name="Ren Q."/>
            <person name="Robellet X."/>
            <person name="Robson G."/>
            <person name="Seiboth B."/>
            <person name="van Solingen P."/>
            <person name="Specht T."/>
            <person name="Sun J."/>
            <person name="Taheri-Talesh N."/>
            <person name="Takeshita N."/>
            <person name="Ussery D."/>
            <person name="vanKuyk P.A."/>
            <person name="Visser H."/>
            <person name="van de Vondervoort P.J."/>
            <person name="de Vries R.P."/>
            <person name="Walton J."/>
            <person name="Xiang X."/>
            <person name="Xiong Y."/>
            <person name="Zeng A.P."/>
            <person name="Brandt B.W."/>
            <person name="Cornell M.J."/>
            <person name="van den Hondel C.A."/>
            <person name="Visser J."/>
            <person name="Oliver S.G."/>
            <person name="Turner G."/>
        </authorList>
    </citation>
    <scope>GENOME REANNOTATION</scope>
    <source>
        <strain evidence="8">FGSC A4 / ATCC 38163 / CBS 112.46 / NRRL 194 / M139</strain>
    </source>
</reference>
<gene>
    <name evidence="7" type="ORF">ANIA_05076</name>
</gene>
<evidence type="ECO:0000256" key="3">
    <source>
        <dbReference type="ARBA" id="ARBA00023026"/>
    </source>
</evidence>
<dbReference type="CDD" id="cd00118">
    <property type="entry name" value="LysM"/>
    <property type="match status" value="5"/>
</dbReference>
<dbReference type="InterPro" id="IPR036779">
    <property type="entry name" value="LysM_dom_sf"/>
</dbReference>
<evidence type="ECO:0000259" key="6">
    <source>
        <dbReference type="PROSITE" id="PS51782"/>
    </source>
</evidence>
<reference evidence="8" key="1">
    <citation type="journal article" date="2005" name="Nature">
        <title>Sequencing of Aspergillus nidulans and comparative analysis with A. fumigatus and A. oryzae.</title>
        <authorList>
            <person name="Galagan J.E."/>
            <person name="Calvo S.E."/>
            <person name="Cuomo C."/>
            <person name="Ma L.J."/>
            <person name="Wortman J.R."/>
            <person name="Batzoglou S."/>
            <person name="Lee S.I."/>
            <person name="Basturkmen M."/>
            <person name="Spevak C.C."/>
            <person name="Clutterbuck J."/>
            <person name="Kapitonov V."/>
            <person name="Jurka J."/>
            <person name="Scazzocchio C."/>
            <person name="Farman M."/>
            <person name="Butler J."/>
            <person name="Purcell S."/>
            <person name="Harris S."/>
            <person name="Braus G.H."/>
            <person name="Draht O."/>
            <person name="Busch S."/>
            <person name="D'Enfert C."/>
            <person name="Bouchier C."/>
            <person name="Goldman G.H."/>
            <person name="Bell-Pedersen D."/>
            <person name="Griffiths-Jones S."/>
            <person name="Doonan J.H."/>
            <person name="Yu J."/>
            <person name="Vienken K."/>
            <person name="Pain A."/>
            <person name="Freitag M."/>
            <person name="Selker E.U."/>
            <person name="Archer D.B."/>
            <person name="Penalva M.A."/>
            <person name="Oakley B.R."/>
            <person name="Momany M."/>
            <person name="Tanaka T."/>
            <person name="Kumagai T."/>
            <person name="Asai K."/>
            <person name="Machida M."/>
            <person name="Nierman W.C."/>
            <person name="Denning D.W."/>
            <person name="Caddick M."/>
            <person name="Hynes M."/>
            <person name="Paoletti M."/>
            <person name="Fischer R."/>
            <person name="Miller B."/>
            <person name="Dyer P."/>
            <person name="Sachs M.S."/>
            <person name="Osmani S.A."/>
            <person name="Birren B.W."/>
        </authorList>
    </citation>
    <scope>NUCLEOTIDE SEQUENCE [LARGE SCALE GENOMIC DNA]</scope>
    <source>
        <strain evidence="8">FGSC A4 / ATCC 38163 / CBS 112.46 / NRRL 194 / M139</strain>
    </source>
</reference>
<dbReference type="RefSeq" id="XP_662680.1">
    <property type="nucleotide sequence ID" value="XM_657588.1"/>
</dbReference>
<keyword evidence="3" id="KW-0843">Virulence</keyword>
<dbReference type="OMA" id="CNKFYDV"/>
<dbReference type="AlphaFoldDB" id="Q5B304"/>
<feature type="domain" description="LysM" evidence="6">
    <location>
        <begin position="320"/>
        <end position="366"/>
    </location>
</feature>
<dbReference type="SUPFAM" id="SSF54106">
    <property type="entry name" value="LysM domain"/>
    <property type="match status" value="5"/>
</dbReference>
<dbReference type="eggNOG" id="KOG2806">
    <property type="taxonomic scope" value="Eukaryota"/>
</dbReference>
<evidence type="ECO:0000313" key="7">
    <source>
        <dbReference type="EMBL" id="CBF76141.1"/>
    </source>
</evidence>
<feature type="domain" description="LysM" evidence="6">
    <location>
        <begin position="420"/>
        <end position="466"/>
    </location>
</feature>
<evidence type="ECO:0000256" key="4">
    <source>
        <dbReference type="SAM" id="MobiDB-lite"/>
    </source>
</evidence>
<keyword evidence="8" id="KW-1185">Reference proteome</keyword>
<accession>C8V803</accession>
<dbReference type="STRING" id="227321.Q5B304"/>
<dbReference type="EMBL" id="BN001303">
    <property type="protein sequence ID" value="CBF76141.1"/>
    <property type="molecule type" value="Genomic_DNA"/>
</dbReference>
<feature type="domain" description="LysM" evidence="6">
    <location>
        <begin position="500"/>
        <end position="546"/>
    </location>
</feature>
<feature type="chain" id="PRO_5010244985" evidence="5">
    <location>
        <begin position="19"/>
        <end position="632"/>
    </location>
</feature>
<dbReference type="PANTHER" id="PTHR34997">
    <property type="entry name" value="AM15"/>
    <property type="match status" value="1"/>
</dbReference>
<keyword evidence="2 5" id="KW-0732">Signal</keyword>
<sequence>MKRTLLLAAAYLLRSANADCAVYTVQAGDTCVSIGRSTNATYAQLLAWNSEINIQCSNLGSLTGSELCVSNPLGNYGIPTNTLGSPEIVTTVVPAPSPTPDDTNSNCGEYYLVVTGDDCGTVTTQFQITLDDFLFLNPQVWDNCTNLMRDYYYCVRPVGYITTYPGYGGSATTEPFVQTPSTPVPENPLANYSSSQPVIPIANKTRLDCYHYITFDNITENEAANCWNLAGIVGVSPEELILWNPSLAENSTSIEPPATITTSSVTRTITSNPYAYPCTLSESTSYCVAVASPTTSDGQASAIATPVPRAAGEIANCTQWFHVESVRDTCESILNTYWLAFEEFYAMNPSVKEDCSGLVLGTYYCVSTYPDGVPPGQPDWTGPTFPLPDETATATSTTTSTSGVSTPSPVQTGIIETCNEFYKVVTGDTCYDIAVENDVALSDFYDWNPAVKTDCTGLQADVYVCVGVQAPSSTTTTTIPTSDVSTPTPIQSGMVTTCSEFYFVASGNSCYDIAVDNGIELASFYDWNPAVQTDCSGLQANVYVCVGVSGGTPTATTSIATMSTTAISTPTPTQAGMVDNCGEFYLVQAGDGCWNLANEQGIALGAFYVWNPAVKDDCSGLQADVYVCVGLA</sequence>
<dbReference type="OrthoDB" id="5985073at2759"/>
<feature type="domain" description="LysM" evidence="6">
    <location>
        <begin position="21"/>
        <end position="69"/>
    </location>
</feature>
<dbReference type="InterPro" id="IPR052210">
    <property type="entry name" value="LysM1-like"/>
</dbReference>
<feature type="domain" description="LysM" evidence="6">
    <location>
        <begin position="583"/>
        <end position="629"/>
    </location>
</feature>
<dbReference type="SMART" id="SM00257">
    <property type="entry name" value="LysM"/>
    <property type="match status" value="4"/>
</dbReference>
<name>Q5B304_EMENI</name>
<feature type="region of interest" description="Disordered" evidence="4">
    <location>
        <begin position="376"/>
        <end position="408"/>
    </location>
</feature>
<dbReference type="InterPro" id="IPR018392">
    <property type="entry name" value="LysM"/>
</dbReference>
<feature type="domain" description="LysM" evidence="6">
    <location>
        <begin position="109"/>
        <end position="155"/>
    </location>
</feature>
<dbReference type="GeneID" id="2872876"/>
<organism evidence="7 8">
    <name type="scientific">Emericella nidulans (strain FGSC A4 / ATCC 38163 / CBS 112.46 / NRRL 194 / M139)</name>
    <name type="common">Aspergillus nidulans</name>
    <dbReference type="NCBI Taxonomy" id="227321"/>
    <lineage>
        <taxon>Eukaryota</taxon>
        <taxon>Fungi</taxon>
        <taxon>Dikarya</taxon>
        <taxon>Ascomycota</taxon>
        <taxon>Pezizomycotina</taxon>
        <taxon>Eurotiomycetes</taxon>
        <taxon>Eurotiomycetidae</taxon>
        <taxon>Eurotiales</taxon>
        <taxon>Aspergillaceae</taxon>
        <taxon>Aspergillus</taxon>
        <taxon>Aspergillus subgen. Nidulantes</taxon>
    </lineage>
</organism>
<evidence type="ECO:0000256" key="5">
    <source>
        <dbReference type="SAM" id="SignalP"/>
    </source>
</evidence>
<dbReference type="PROSITE" id="PS51782">
    <property type="entry name" value="LYSM"/>
    <property type="match status" value="6"/>
</dbReference>
<protein>
    <submittedName>
        <fullName evidence="7">LysM domain protein, putative (AFU_orthologue AFUA_5G03980)</fullName>
    </submittedName>
</protein>
<dbReference type="InParanoid" id="Q5B304"/>